<organism evidence="1">
    <name type="scientific">marine metagenome</name>
    <dbReference type="NCBI Taxonomy" id="408172"/>
    <lineage>
        <taxon>unclassified sequences</taxon>
        <taxon>metagenomes</taxon>
        <taxon>ecological metagenomes</taxon>
    </lineage>
</organism>
<gene>
    <name evidence="1" type="ORF">METZ01_LOCUS249549</name>
</gene>
<dbReference type="AlphaFoldDB" id="A0A382IBE1"/>
<dbReference type="EMBL" id="UINC01066221">
    <property type="protein sequence ID" value="SVB96695.1"/>
    <property type="molecule type" value="Genomic_DNA"/>
</dbReference>
<evidence type="ECO:0000313" key="1">
    <source>
        <dbReference type="EMBL" id="SVB96695.1"/>
    </source>
</evidence>
<name>A0A382IBE1_9ZZZZ</name>
<reference evidence="1" key="1">
    <citation type="submission" date="2018-05" db="EMBL/GenBank/DDBJ databases">
        <authorList>
            <person name="Lanie J.A."/>
            <person name="Ng W.-L."/>
            <person name="Kazmierczak K.M."/>
            <person name="Andrzejewski T.M."/>
            <person name="Davidsen T.M."/>
            <person name="Wayne K.J."/>
            <person name="Tettelin H."/>
            <person name="Glass J.I."/>
            <person name="Rusch D."/>
            <person name="Podicherti R."/>
            <person name="Tsui H.-C.T."/>
            <person name="Winkler M.E."/>
        </authorList>
    </citation>
    <scope>NUCLEOTIDE SEQUENCE</scope>
</reference>
<protein>
    <submittedName>
        <fullName evidence="1">Uncharacterized protein</fullName>
    </submittedName>
</protein>
<proteinExistence type="predicted"/>
<sequence length="23" mass="2494">MKITPEALDDIFDTGDDAGIWAV</sequence>
<accession>A0A382IBE1</accession>